<dbReference type="InterPro" id="IPR011611">
    <property type="entry name" value="PfkB_dom"/>
</dbReference>
<accession>A0A6J4UPQ3</accession>
<evidence type="ECO:0000313" key="4">
    <source>
        <dbReference type="EMBL" id="CAA9554285.1"/>
    </source>
</evidence>
<reference evidence="4" key="1">
    <citation type="submission" date="2020-02" db="EMBL/GenBank/DDBJ databases">
        <authorList>
            <person name="Meier V. D."/>
        </authorList>
    </citation>
    <scope>NUCLEOTIDE SEQUENCE</scope>
    <source>
        <strain evidence="4">AVDCRST_MAG86</strain>
    </source>
</reference>
<protein>
    <submittedName>
        <fullName evidence="4">Ribokinase</fullName>
        <ecNumber evidence="4">2.7.1.15</ecNumber>
    </submittedName>
</protein>
<dbReference type="SUPFAM" id="SSF53613">
    <property type="entry name" value="Ribokinase-like"/>
    <property type="match status" value="1"/>
</dbReference>
<dbReference type="PANTHER" id="PTHR10584">
    <property type="entry name" value="SUGAR KINASE"/>
    <property type="match status" value="1"/>
</dbReference>
<dbReference type="EMBL" id="CADCWP010000007">
    <property type="protein sequence ID" value="CAA9554285.1"/>
    <property type="molecule type" value="Genomic_DNA"/>
</dbReference>
<evidence type="ECO:0000259" key="3">
    <source>
        <dbReference type="Pfam" id="PF00294"/>
    </source>
</evidence>
<dbReference type="Pfam" id="PF00294">
    <property type="entry name" value="PfkB"/>
    <property type="match status" value="1"/>
</dbReference>
<proteinExistence type="predicted"/>
<dbReference type="Gene3D" id="3.40.1190.20">
    <property type="match status" value="1"/>
</dbReference>
<name>A0A6J4UPQ3_9DEIN</name>
<keyword evidence="1 4" id="KW-0808">Transferase</keyword>
<sequence length="315" mass="32852">MTKFFVVGDVTVDQMYFVNDLPDVGGEVAASRAVLEPGGAGGTLAAALARLGNEVVLAARVGEGPFAELALKHVKKAGVDTRLVQTDPALQTSSVTLLITPDTQRTMISGGGASRNLDATELRAEHVAACDALVVSAYSLVGGPQREYAVRALEAARRARLTTFIDMGSGAADALREHLLALISSVDYLLMNRRELYALTGEGSISPAVAGLAARGVKRVLVKLGEMGSMVITPELTELIEALEIDGVLESTGAGDYYTAAFAHGVMEGYDLHYAARLGNVAGALNVTAIGAQSCVIDAPMLYRYAEAMLASGHA</sequence>
<dbReference type="GO" id="GO:0004747">
    <property type="term" value="F:ribokinase activity"/>
    <property type="evidence" value="ECO:0007669"/>
    <property type="project" value="UniProtKB-EC"/>
</dbReference>
<dbReference type="PANTHER" id="PTHR10584:SF167">
    <property type="entry name" value="PFKB DOMAIN PROTEIN"/>
    <property type="match status" value="1"/>
</dbReference>
<gene>
    <name evidence="4" type="ORF">AVDCRST_MAG86-79</name>
</gene>
<dbReference type="InterPro" id="IPR029056">
    <property type="entry name" value="Ribokinase-like"/>
</dbReference>
<organism evidence="4">
    <name type="scientific">uncultured Truepera sp</name>
    <dbReference type="NCBI Taxonomy" id="543023"/>
    <lineage>
        <taxon>Bacteria</taxon>
        <taxon>Thermotogati</taxon>
        <taxon>Deinococcota</taxon>
        <taxon>Deinococci</taxon>
        <taxon>Trueperales</taxon>
        <taxon>Trueperaceae</taxon>
        <taxon>Truepera</taxon>
        <taxon>environmental samples</taxon>
    </lineage>
</organism>
<dbReference type="PRINTS" id="PR00990">
    <property type="entry name" value="RIBOKINASE"/>
</dbReference>
<dbReference type="AlphaFoldDB" id="A0A6J4UPQ3"/>
<dbReference type="EC" id="2.7.1.15" evidence="4"/>
<dbReference type="InterPro" id="IPR002139">
    <property type="entry name" value="Ribo/fructo_kinase"/>
</dbReference>
<evidence type="ECO:0000256" key="1">
    <source>
        <dbReference type="ARBA" id="ARBA00022679"/>
    </source>
</evidence>
<feature type="domain" description="Carbohydrate kinase PfkB" evidence="3">
    <location>
        <begin position="1"/>
        <end position="296"/>
    </location>
</feature>
<keyword evidence="2 4" id="KW-0418">Kinase</keyword>
<evidence type="ECO:0000256" key="2">
    <source>
        <dbReference type="ARBA" id="ARBA00022777"/>
    </source>
</evidence>